<dbReference type="Proteomes" id="UP000193411">
    <property type="component" value="Unassembled WGS sequence"/>
</dbReference>
<organism evidence="1 2">
    <name type="scientific">Catenaria anguillulae PL171</name>
    <dbReference type="NCBI Taxonomy" id="765915"/>
    <lineage>
        <taxon>Eukaryota</taxon>
        <taxon>Fungi</taxon>
        <taxon>Fungi incertae sedis</taxon>
        <taxon>Blastocladiomycota</taxon>
        <taxon>Blastocladiomycetes</taxon>
        <taxon>Blastocladiales</taxon>
        <taxon>Catenariaceae</taxon>
        <taxon>Catenaria</taxon>
    </lineage>
</organism>
<protein>
    <submittedName>
        <fullName evidence="1">Uncharacterized protein</fullName>
    </submittedName>
</protein>
<name>A0A1Y2HMI8_9FUNG</name>
<proteinExistence type="predicted"/>
<dbReference type="EMBL" id="MCFL01000029">
    <property type="protein sequence ID" value="ORZ34312.1"/>
    <property type="molecule type" value="Genomic_DNA"/>
</dbReference>
<dbReference type="AlphaFoldDB" id="A0A1Y2HMI8"/>
<accession>A0A1Y2HMI8</accession>
<gene>
    <name evidence="1" type="ORF">BCR44DRAFT_62411</name>
</gene>
<comment type="caution">
    <text evidence="1">The sequence shown here is derived from an EMBL/GenBank/DDBJ whole genome shotgun (WGS) entry which is preliminary data.</text>
</comment>
<keyword evidence="2" id="KW-1185">Reference proteome</keyword>
<reference evidence="1 2" key="1">
    <citation type="submission" date="2016-07" db="EMBL/GenBank/DDBJ databases">
        <title>Pervasive Adenine N6-methylation of Active Genes in Fungi.</title>
        <authorList>
            <consortium name="DOE Joint Genome Institute"/>
            <person name="Mondo S.J."/>
            <person name="Dannebaum R.O."/>
            <person name="Kuo R.C."/>
            <person name="Labutti K."/>
            <person name="Haridas S."/>
            <person name="Kuo A."/>
            <person name="Salamov A."/>
            <person name="Ahrendt S.R."/>
            <person name="Lipzen A."/>
            <person name="Sullivan W."/>
            <person name="Andreopoulos W.B."/>
            <person name="Clum A."/>
            <person name="Lindquist E."/>
            <person name="Daum C."/>
            <person name="Ramamoorthy G.K."/>
            <person name="Gryganskyi A."/>
            <person name="Culley D."/>
            <person name="Magnuson J.K."/>
            <person name="James T.Y."/>
            <person name="O'Malley M.A."/>
            <person name="Stajich J.E."/>
            <person name="Spatafora J.W."/>
            <person name="Visel A."/>
            <person name="Grigoriev I.V."/>
        </authorList>
    </citation>
    <scope>NUCLEOTIDE SEQUENCE [LARGE SCALE GENOMIC DNA]</scope>
    <source>
        <strain evidence="1 2">PL171</strain>
    </source>
</reference>
<evidence type="ECO:0000313" key="1">
    <source>
        <dbReference type="EMBL" id="ORZ34312.1"/>
    </source>
</evidence>
<sequence length="325" mass="36593">MFKFKVIKCIGEHEAEEWLRVLLDCGLVAPTEWGTLIPFNVDKWWPIMLQHVLTHEQRRGVMLEAINSSYSHRSSVPKLANLAQSEFDIDLLSMILNREDAIHDYQEALHLFTSLIGTPMLPDPNSSLACILADLDTYPLLESVERRQELCALAALFFFICTSHTPVHELDCILTLSPARLAALVTAVLIGMALGDSLMFDYAEMDQQMAATEALVAHASRVLKLDLPMVLARPMFDLVAPGLRALVFDMISEVVIMSKARDEDDAYYHKPEFVKWLIPQVVQFDAQLVALSLVHSSQERTLWDGLVDLIPEAERNCAHLAWAIV</sequence>
<evidence type="ECO:0000313" key="2">
    <source>
        <dbReference type="Proteomes" id="UP000193411"/>
    </source>
</evidence>